<dbReference type="Gene3D" id="3.10.129.10">
    <property type="entry name" value="Hotdog Thioesterase"/>
    <property type="match status" value="2"/>
</dbReference>
<sequence length="286" mass="31224">MTAAPPPEDPGAWKGRHEEAEDTLSAESAHALAAVLDRAPSGTDAAPPLAHWLCFRPRTPQSELGTDGHPRRGGFLPPVPLPRRMWAGGGLTFARPLRTGEPVHRRSVLADVREREGRGGPLVFVSVDHELRQSGALVLTERQDLVYRAAEDAAPASGAPRERPPRETPAPGTWQRSLVPDPVLLFRYSALTFNAHRIHYDRPYARQEEGYPGLVVHGPLTATLLLDLYTRRRPGARVTGFRFRALRPAFDGRELTLHATPTEAGAALHAADDRGRTVMSAEVDAA</sequence>
<dbReference type="SUPFAM" id="SSF54637">
    <property type="entry name" value="Thioesterase/thiol ester dehydrase-isomerase"/>
    <property type="match status" value="2"/>
</dbReference>
<dbReference type="OrthoDB" id="7183822at2"/>
<dbReference type="Proteomes" id="UP000253741">
    <property type="component" value="Unassembled WGS sequence"/>
</dbReference>
<dbReference type="PANTHER" id="PTHR28152:SF1">
    <property type="entry name" value="HYDROXYACYL-THIOESTER DEHYDRATASE TYPE 2, MITOCHONDRIAL"/>
    <property type="match status" value="1"/>
</dbReference>
<keyword evidence="4" id="KW-1185">Reference proteome</keyword>
<feature type="domain" description="FAS1-like dehydratase" evidence="2">
    <location>
        <begin position="65"/>
        <end position="140"/>
    </location>
</feature>
<dbReference type="PANTHER" id="PTHR28152">
    <property type="entry name" value="HYDROXYACYL-THIOESTER DEHYDRATASE TYPE 2, MITOCHONDRIAL"/>
    <property type="match status" value="1"/>
</dbReference>
<dbReference type="Pfam" id="PF13452">
    <property type="entry name" value="FAS1_DH_region"/>
    <property type="match status" value="1"/>
</dbReference>
<evidence type="ECO:0000313" key="3">
    <source>
        <dbReference type="EMBL" id="RDG36555.1"/>
    </source>
</evidence>
<protein>
    <submittedName>
        <fullName evidence="3">Acyl-CoA dehydrogenase</fullName>
    </submittedName>
</protein>
<gene>
    <name evidence="3" type="ORF">DVH02_19340</name>
</gene>
<feature type="region of interest" description="Disordered" evidence="1">
    <location>
        <begin position="152"/>
        <end position="175"/>
    </location>
</feature>
<dbReference type="EMBL" id="QQNA01000151">
    <property type="protein sequence ID" value="RDG36555.1"/>
    <property type="molecule type" value="Genomic_DNA"/>
</dbReference>
<dbReference type="GO" id="GO:0019171">
    <property type="term" value="F:(3R)-hydroxyacyl-[acyl-carrier-protein] dehydratase activity"/>
    <property type="evidence" value="ECO:0007669"/>
    <property type="project" value="TreeGrafter"/>
</dbReference>
<feature type="region of interest" description="Disordered" evidence="1">
    <location>
        <begin position="1"/>
        <end position="27"/>
    </location>
</feature>
<comment type="caution">
    <text evidence="3">The sequence shown here is derived from an EMBL/GenBank/DDBJ whole genome shotgun (WGS) entry which is preliminary data.</text>
</comment>
<evidence type="ECO:0000256" key="1">
    <source>
        <dbReference type="SAM" id="MobiDB-lite"/>
    </source>
</evidence>
<evidence type="ECO:0000313" key="4">
    <source>
        <dbReference type="Proteomes" id="UP000253741"/>
    </source>
</evidence>
<reference evidence="3 4" key="1">
    <citation type="submission" date="2018-07" db="EMBL/GenBank/DDBJ databases">
        <title>Streptomyces species from bats.</title>
        <authorList>
            <person name="Dunlap C."/>
        </authorList>
    </citation>
    <scope>NUCLEOTIDE SEQUENCE [LARGE SCALE GENOMIC DNA]</scope>
    <source>
        <strain evidence="3 4">AC230</strain>
    </source>
</reference>
<name>A0A370BAU4_9ACTN</name>
<dbReference type="InterPro" id="IPR052741">
    <property type="entry name" value="Mitochondrial_HTD2"/>
</dbReference>
<dbReference type="InterPro" id="IPR039569">
    <property type="entry name" value="FAS1-like_DH_region"/>
</dbReference>
<dbReference type="RefSeq" id="WP_114625083.1">
    <property type="nucleotide sequence ID" value="NZ_QQNA01000151.1"/>
</dbReference>
<proteinExistence type="predicted"/>
<dbReference type="AlphaFoldDB" id="A0A370BAU4"/>
<evidence type="ECO:0000259" key="2">
    <source>
        <dbReference type="Pfam" id="PF13452"/>
    </source>
</evidence>
<dbReference type="InterPro" id="IPR029069">
    <property type="entry name" value="HotDog_dom_sf"/>
</dbReference>
<accession>A0A370BAU4</accession>
<organism evidence="3 4">
    <name type="scientific">Streptomyces corynorhini</name>
    <dbReference type="NCBI Taxonomy" id="2282652"/>
    <lineage>
        <taxon>Bacteria</taxon>
        <taxon>Bacillati</taxon>
        <taxon>Actinomycetota</taxon>
        <taxon>Actinomycetes</taxon>
        <taxon>Kitasatosporales</taxon>
        <taxon>Streptomycetaceae</taxon>
        <taxon>Streptomyces</taxon>
    </lineage>
</organism>